<keyword evidence="2" id="KW-1185">Reference proteome</keyword>
<evidence type="ECO:0000313" key="2">
    <source>
        <dbReference type="Proteomes" id="UP000887575"/>
    </source>
</evidence>
<dbReference type="Pfam" id="PF10318">
    <property type="entry name" value="7TM_GPCR_Srh"/>
    <property type="match status" value="1"/>
</dbReference>
<dbReference type="InterPro" id="IPR019422">
    <property type="entry name" value="7TM_GPCR_serpentine_rcpt_Srh"/>
</dbReference>
<feature type="transmembrane region" description="Helical" evidence="1">
    <location>
        <begin position="28"/>
        <end position="47"/>
    </location>
</feature>
<evidence type="ECO:0000256" key="1">
    <source>
        <dbReference type="SAM" id="Phobius"/>
    </source>
</evidence>
<keyword evidence="1" id="KW-1133">Transmembrane helix</keyword>
<protein>
    <recommendedName>
        <fullName evidence="4">Serpentine Receptor, class H</fullName>
    </recommendedName>
</protein>
<dbReference type="PANTHER" id="PTHR22941">
    <property type="entry name" value="SERPENTINE RECEPTOR"/>
    <property type="match status" value="1"/>
</dbReference>
<reference evidence="3" key="1">
    <citation type="submission" date="2024-02" db="UniProtKB">
        <authorList>
            <consortium name="WormBaseParasite"/>
        </authorList>
    </citation>
    <scope>IDENTIFICATION</scope>
</reference>
<dbReference type="InterPro" id="IPR053220">
    <property type="entry name" value="Nematode_rcpt-like_serp_H"/>
</dbReference>
<accession>A0AAF3FIG7</accession>
<name>A0AAF3FIG7_9BILA</name>
<evidence type="ECO:0008006" key="4">
    <source>
        <dbReference type="Google" id="ProtNLM"/>
    </source>
</evidence>
<keyword evidence="1" id="KW-0812">Transmembrane</keyword>
<feature type="transmembrane region" description="Helical" evidence="1">
    <location>
        <begin position="68"/>
        <end position="93"/>
    </location>
</feature>
<feature type="transmembrane region" description="Helical" evidence="1">
    <location>
        <begin position="185"/>
        <end position="212"/>
    </location>
</feature>
<keyword evidence="1" id="KW-0472">Membrane</keyword>
<dbReference type="PANTHER" id="PTHR22941:SF26">
    <property type="entry name" value="SERPENTINE RECEPTOR, CLASS H"/>
    <property type="match status" value="1"/>
</dbReference>
<sequence>MPEFFFPTLSATCYGPFYRAGILSMRGLIVSAAFVIPSMILGAYQCFAYRHWLLLRNDSFLKFKPITFGVIIVLHYIILNTWVVSGVLAFPIVCGPETENLQNILKQYPSFAYLGTLQDICSVHYAPLYPPYIMVSSITVLVSAILGMAVYLIPTAILTIWHCFHILNDKSSYMSKKTISLHRKYLYTLTQGILVPITTIAIPLIILVTIVVGEVSVSQAFLNFTVAIAYTHTKLSSCNIIFTSKLYKSYLLRLIFRILRRKIPVNLIVPSQFTKSNFERTIMPEMSRVK</sequence>
<dbReference type="Proteomes" id="UP000887575">
    <property type="component" value="Unassembled WGS sequence"/>
</dbReference>
<dbReference type="AlphaFoldDB" id="A0AAF3FIG7"/>
<feature type="transmembrane region" description="Helical" evidence="1">
    <location>
        <begin position="132"/>
        <end position="164"/>
    </location>
</feature>
<organism evidence="2 3">
    <name type="scientific">Mesorhabditis belari</name>
    <dbReference type="NCBI Taxonomy" id="2138241"/>
    <lineage>
        <taxon>Eukaryota</taxon>
        <taxon>Metazoa</taxon>
        <taxon>Ecdysozoa</taxon>
        <taxon>Nematoda</taxon>
        <taxon>Chromadorea</taxon>
        <taxon>Rhabditida</taxon>
        <taxon>Rhabditina</taxon>
        <taxon>Rhabditomorpha</taxon>
        <taxon>Rhabditoidea</taxon>
        <taxon>Rhabditidae</taxon>
        <taxon>Mesorhabditinae</taxon>
        <taxon>Mesorhabditis</taxon>
    </lineage>
</organism>
<proteinExistence type="predicted"/>
<dbReference type="WBParaSite" id="MBELARI_LOCUS6884">
    <property type="protein sequence ID" value="MBELARI_LOCUS6884"/>
    <property type="gene ID" value="MBELARI_LOCUS6884"/>
</dbReference>
<evidence type="ECO:0000313" key="3">
    <source>
        <dbReference type="WBParaSite" id="MBELARI_LOCUS6884"/>
    </source>
</evidence>